<keyword evidence="1" id="KW-0812">Transmembrane</keyword>
<feature type="transmembrane region" description="Helical" evidence="1">
    <location>
        <begin position="26"/>
        <end position="43"/>
    </location>
</feature>
<reference evidence="3 5" key="2">
    <citation type="submission" date="2018-08" db="EMBL/GenBank/DDBJ databases">
        <title>Genetic Globetrotter - A new plasmid hitch-hiking vast phylogenetic and geographic distances.</title>
        <authorList>
            <person name="Vollmers J."/>
            <person name="Petersen J."/>
        </authorList>
    </citation>
    <scope>NUCLEOTIDE SEQUENCE [LARGE SCALE GENOMIC DNA]</scope>
    <source>
        <strain evidence="3 5">DSM 26383</strain>
    </source>
</reference>
<proteinExistence type="predicted"/>
<accession>A0A0T5P3E5</accession>
<dbReference type="AlphaFoldDB" id="A0A0T5P3E5"/>
<sequence length="90" mass="10789">MADELTPPRTHKEQLELEAIYTRTQNVVRVFAFASPFLLFLAWEWLARMLGYSGTLMFLFIMQFFLMAWLPERPAYWLAEKKFYKKNSSN</sequence>
<gene>
    <name evidence="3" type="ORF">RIdsm_03673</name>
    <name evidence="2" type="ORF">XM52_22630</name>
</gene>
<evidence type="ECO:0000313" key="2">
    <source>
        <dbReference type="EMBL" id="KRS15640.1"/>
    </source>
</evidence>
<name>A0A0T5P3E5_9RHOB</name>
<dbReference type="EMBL" id="CP031598">
    <property type="protein sequence ID" value="QEW27852.1"/>
    <property type="molecule type" value="Genomic_DNA"/>
</dbReference>
<organism evidence="2 4">
    <name type="scientific">Roseovarius indicus</name>
    <dbReference type="NCBI Taxonomy" id="540747"/>
    <lineage>
        <taxon>Bacteria</taxon>
        <taxon>Pseudomonadati</taxon>
        <taxon>Pseudomonadota</taxon>
        <taxon>Alphaproteobacteria</taxon>
        <taxon>Rhodobacterales</taxon>
        <taxon>Roseobacteraceae</taxon>
        <taxon>Roseovarius</taxon>
    </lineage>
</organism>
<dbReference type="RefSeq" id="WP_057819859.1">
    <property type="nucleotide sequence ID" value="NZ_CP031598.1"/>
</dbReference>
<evidence type="ECO:0000256" key="1">
    <source>
        <dbReference type="SAM" id="Phobius"/>
    </source>
</evidence>
<dbReference type="KEGG" id="rid:RIdsm_03673"/>
<dbReference type="EMBL" id="LAXI01000020">
    <property type="protein sequence ID" value="KRS15640.1"/>
    <property type="molecule type" value="Genomic_DNA"/>
</dbReference>
<evidence type="ECO:0000313" key="4">
    <source>
        <dbReference type="Proteomes" id="UP000051401"/>
    </source>
</evidence>
<feature type="transmembrane region" description="Helical" evidence="1">
    <location>
        <begin position="49"/>
        <end position="70"/>
    </location>
</feature>
<keyword evidence="1" id="KW-0472">Membrane</keyword>
<dbReference type="Proteomes" id="UP000325785">
    <property type="component" value="Chromosome"/>
</dbReference>
<dbReference type="PATRIC" id="fig|540747.5.peg.2881"/>
<dbReference type="STRING" id="540747.SAMN04488031_12214"/>
<keyword evidence="4" id="KW-1185">Reference proteome</keyword>
<reference evidence="2 4" key="1">
    <citation type="submission" date="2015-04" db="EMBL/GenBank/DDBJ databases">
        <title>The draft genome sequence of Roseovarius indicus B108T.</title>
        <authorList>
            <person name="Li G."/>
            <person name="Lai Q."/>
            <person name="Shao Z."/>
            <person name="Yan P."/>
        </authorList>
    </citation>
    <scope>NUCLEOTIDE SEQUENCE [LARGE SCALE GENOMIC DNA]</scope>
    <source>
        <strain evidence="2 4">B108</strain>
    </source>
</reference>
<evidence type="ECO:0000313" key="3">
    <source>
        <dbReference type="EMBL" id="QEW27852.1"/>
    </source>
</evidence>
<keyword evidence="1" id="KW-1133">Transmembrane helix</keyword>
<protein>
    <submittedName>
        <fullName evidence="2">Uncharacterized protein</fullName>
    </submittedName>
</protein>
<evidence type="ECO:0000313" key="5">
    <source>
        <dbReference type="Proteomes" id="UP000325785"/>
    </source>
</evidence>
<dbReference type="Proteomes" id="UP000051401">
    <property type="component" value="Unassembled WGS sequence"/>
</dbReference>